<feature type="domain" description="AMP-dependent synthetase/ligase" evidence="3">
    <location>
        <begin position="94"/>
        <end position="509"/>
    </location>
</feature>
<dbReference type="HOGENOM" id="CLU_000022_45_4_1"/>
<keyword evidence="4" id="KW-0436">Ligase</keyword>
<evidence type="ECO:0000256" key="1">
    <source>
        <dbReference type="ARBA" id="ARBA00022741"/>
    </source>
</evidence>
<evidence type="ECO:0000313" key="4">
    <source>
        <dbReference type="EMBL" id="CCH44527.1"/>
    </source>
</evidence>
<dbReference type="Gene3D" id="3.40.50.12780">
    <property type="entry name" value="N-terminal domain of ligase-like"/>
    <property type="match status" value="1"/>
</dbReference>
<sequence>MVFPPHYQIGDSTVDVFSKLPYQPEKISKSLPILGTSKPGYSPIYRNELVIDGDLIYRPNIETSTVFQLFESDVGKFPHNKFLSVPNPNNSTGNGYDYLTYKQVQTLRNQLGSGILYTLNQISPSYNNDFILSIYSPNRYEWTLLDYTTHAFSITTTSLYDTLGPDSIKFILNHTESPVLALTGSKLDHILDLINQADPQNPSLPFLKLLISFDPITLNQKQKAESLGLKLFTLNEIIEIGIKSPQSLIPPTPDSILTICYTSGTSGTPKGVIITHENVLASIMSIHATVDIQPGIMHFSFLPVAHILERVNLFLASPVGGTVHFPKISSDPKTYFNDIKSIKPTHMTLVPRVYNKLESLFKTKIYSTGSWSNRLTKRAIAYKLDKISKNQDPTHHFYDSIVHKKVKSLLGFDNVKYFVSGAAPISGETLLFIRALFNVPKFHEAYGSTETTGGVFLNSGKELKPGTVGPVVPSVEFKLKDVEEMGYTFNKNRTGEILIRGPQVFQGYYKDPENTKDAFEEGDWFKTGDIARIDDQGKVYIIDRRKNFFKLSQGEYIAPEKIENSYVSGNSDFITQIWVYGDSLQSSLAGIIGVDLETLGAFLVKNGLDSNIIKNETKTQELLKSKDFRKLVLKNINSKVLGLQGFEKLKNISIQIDPLSLENETLTPTLKIKRHVAKKYFKDTLDSLYQEGELLNGGKL</sequence>
<protein>
    <submittedName>
        <fullName evidence="4">Long-chain-fatty-acid-CoA ligase</fullName>
        <ecNumber evidence="4">6.2.1.3</ecNumber>
    </submittedName>
</protein>
<dbReference type="PROSITE" id="PS00455">
    <property type="entry name" value="AMP_BINDING"/>
    <property type="match status" value="1"/>
</dbReference>
<evidence type="ECO:0000313" key="5">
    <source>
        <dbReference type="Proteomes" id="UP000009328"/>
    </source>
</evidence>
<comment type="caution">
    <text evidence="4">The sequence shown here is derived from an EMBL/GenBank/DDBJ whole genome shotgun (WGS) entry which is preliminary data.</text>
</comment>
<keyword evidence="5" id="KW-1185">Reference proteome</keyword>
<organism evidence="4 5">
    <name type="scientific">Wickerhamomyces ciferrii (strain ATCC 14091 / BCRC 22168 / CBS 111 / JCM 3599 / NBRC 0793 / NRRL Y-1031 F-60-10)</name>
    <name type="common">Yeast</name>
    <name type="synonym">Pichia ciferrii</name>
    <dbReference type="NCBI Taxonomy" id="1206466"/>
    <lineage>
        <taxon>Eukaryota</taxon>
        <taxon>Fungi</taxon>
        <taxon>Dikarya</taxon>
        <taxon>Ascomycota</taxon>
        <taxon>Saccharomycotina</taxon>
        <taxon>Saccharomycetes</taxon>
        <taxon>Phaffomycetales</taxon>
        <taxon>Wickerhamomycetaceae</taxon>
        <taxon>Wickerhamomyces</taxon>
    </lineage>
</organism>
<dbReference type="PANTHER" id="PTHR43272">
    <property type="entry name" value="LONG-CHAIN-FATTY-ACID--COA LIGASE"/>
    <property type="match status" value="1"/>
</dbReference>
<dbReference type="EMBL" id="CAIF01000138">
    <property type="protein sequence ID" value="CCH44527.1"/>
    <property type="molecule type" value="Genomic_DNA"/>
</dbReference>
<dbReference type="AlphaFoldDB" id="K0KQY4"/>
<accession>K0KQY4</accession>
<dbReference type="GO" id="GO:0005524">
    <property type="term" value="F:ATP binding"/>
    <property type="evidence" value="ECO:0007669"/>
    <property type="project" value="UniProtKB-KW"/>
</dbReference>
<dbReference type="Pfam" id="PF00501">
    <property type="entry name" value="AMP-binding"/>
    <property type="match status" value="1"/>
</dbReference>
<dbReference type="InterPro" id="IPR020845">
    <property type="entry name" value="AMP-binding_CS"/>
</dbReference>
<name>K0KQY4_WICCF</name>
<dbReference type="STRING" id="1206466.K0KQY4"/>
<evidence type="ECO:0000256" key="2">
    <source>
        <dbReference type="ARBA" id="ARBA00022840"/>
    </source>
</evidence>
<keyword evidence="2" id="KW-0067">ATP-binding</keyword>
<dbReference type="GO" id="GO:0005783">
    <property type="term" value="C:endoplasmic reticulum"/>
    <property type="evidence" value="ECO:0007669"/>
    <property type="project" value="TreeGrafter"/>
</dbReference>
<evidence type="ECO:0000259" key="3">
    <source>
        <dbReference type="Pfam" id="PF00501"/>
    </source>
</evidence>
<dbReference type="InterPro" id="IPR042099">
    <property type="entry name" value="ANL_N_sf"/>
</dbReference>
<dbReference type="GO" id="GO:0004467">
    <property type="term" value="F:long-chain fatty acid-CoA ligase activity"/>
    <property type="evidence" value="ECO:0007669"/>
    <property type="project" value="UniProtKB-EC"/>
</dbReference>
<dbReference type="InterPro" id="IPR000873">
    <property type="entry name" value="AMP-dep_synth/lig_dom"/>
</dbReference>
<dbReference type="GO" id="GO:0016020">
    <property type="term" value="C:membrane"/>
    <property type="evidence" value="ECO:0007669"/>
    <property type="project" value="TreeGrafter"/>
</dbReference>
<dbReference type="EC" id="6.2.1.3" evidence="4"/>
<dbReference type="eggNOG" id="KOG1256">
    <property type="taxonomic scope" value="Eukaryota"/>
</dbReference>
<reference evidence="4 5" key="1">
    <citation type="journal article" date="2012" name="Eukaryot. Cell">
        <title>Draft genome sequence of Wickerhamomyces ciferrii NRRL Y-1031 F-60-10.</title>
        <authorList>
            <person name="Schneider J."/>
            <person name="Andrea H."/>
            <person name="Blom J."/>
            <person name="Jaenicke S."/>
            <person name="Ruckert C."/>
            <person name="Schorsch C."/>
            <person name="Szczepanowski R."/>
            <person name="Farwick M."/>
            <person name="Goesmann A."/>
            <person name="Puhler A."/>
            <person name="Schaffer S."/>
            <person name="Tauch A."/>
            <person name="Kohler T."/>
            <person name="Brinkrolf K."/>
        </authorList>
    </citation>
    <scope>NUCLEOTIDE SEQUENCE [LARGE SCALE GENOMIC DNA]</scope>
    <source>
        <strain evidence="5">ATCC 14091 / BCRC 22168 / CBS 111 / JCM 3599 / NBRC 0793 / NRRL Y-1031 F-60-10</strain>
    </source>
</reference>
<gene>
    <name evidence="4" type="primary">FAA3</name>
    <name evidence="4" type="ORF">BN7_4092</name>
</gene>
<dbReference type="SUPFAM" id="SSF56801">
    <property type="entry name" value="Acetyl-CoA synthetase-like"/>
    <property type="match status" value="1"/>
</dbReference>
<keyword evidence="1" id="KW-0547">Nucleotide-binding</keyword>
<dbReference type="InParanoid" id="K0KQY4"/>
<proteinExistence type="predicted"/>
<dbReference type="PANTHER" id="PTHR43272:SF33">
    <property type="entry name" value="AMP-BINDING DOMAIN-CONTAINING PROTEIN-RELATED"/>
    <property type="match status" value="1"/>
</dbReference>
<dbReference type="Proteomes" id="UP000009328">
    <property type="component" value="Unassembled WGS sequence"/>
</dbReference>